<sequence>MSEDLSLRTKINQETARFPWSELLKQFATGTVIAIDADLDLVDIAEAMATDNTTIIAPLLSQGKIAKVSDTQAQAWLEQNLMLWTVVVKPWILVQHRPEA</sequence>
<name>A0A923KPS5_9BURK</name>
<dbReference type="Proteomes" id="UP000634011">
    <property type="component" value="Unassembled WGS sequence"/>
</dbReference>
<accession>A0A923KPS5</accession>
<dbReference type="AlphaFoldDB" id="A0A923KPS5"/>
<proteinExistence type="predicted"/>
<protein>
    <submittedName>
        <fullName evidence="1">DUF2288 domain-containing protein</fullName>
    </submittedName>
</protein>
<dbReference type="InterPro" id="IPR018741">
    <property type="entry name" value="DUF2288"/>
</dbReference>
<reference evidence="1" key="1">
    <citation type="submission" date="2020-08" db="EMBL/GenBank/DDBJ databases">
        <title>Novel species isolated from subtropical streams in China.</title>
        <authorList>
            <person name="Lu H."/>
        </authorList>
    </citation>
    <scope>NUCLEOTIDE SEQUENCE</scope>
    <source>
        <strain evidence="1">KACC 12607</strain>
    </source>
</reference>
<keyword evidence="2" id="KW-1185">Reference proteome</keyword>
<organism evidence="1 2">
    <name type="scientific">Undibacterium jejuense</name>
    <dbReference type="NCBI Taxonomy" id="1344949"/>
    <lineage>
        <taxon>Bacteria</taxon>
        <taxon>Pseudomonadati</taxon>
        <taxon>Pseudomonadota</taxon>
        <taxon>Betaproteobacteria</taxon>
        <taxon>Burkholderiales</taxon>
        <taxon>Oxalobacteraceae</taxon>
        <taxon>Undibacterium</taxon>
    </lineage>
</organism>
<dbReference type="RefSeq" id="WP_186912337.1">
    <property type="nucleotide sequence ID" value="NZ_JACOFV010000008.1"/>
</dbReference>
<evidence type="ECO:0000313" key="1">
    <source>
        <dbReference type="EMBL" id="MBC3862409.1"/>
    </source>
</evidence>
<evidence type="ECO:0000313" key="2">
    <source>
        <dbReference type="Proteomes" id="UP000634011"/>
    </source>
</evidence>
<dbReference type="EMBL" id="JACOFV010000008">
    <property type="protein sequence ID" value="MBC3862409.1"/>
    <property type="molecule type" value="Genomic_DNA"/>
</dbReference>
<gene>
    <name evidence="1" type="ORF">H8K32_09890</name>
</gene>
<dbReference type="Pfam" id="PF10052">
    <property type="entry name" value="DUF2288"/>
    <property type="match status" value="1"/>
</dbReference>
<comment type="caution">
    <text evidence="1">The sequence shown here is derived from an EMBL/GenBank/DDBJ whole genome shotgun (WGS) entry which is preliminary data.</text>
</comment>